<accession>G9MUW7</accession>
<comment type="caution">
    <text evidence="2">The sequence shown here is derived from an EMBL/GenBank/DDBJ whole genome shotgun (WGS) entry which is preliminary data.</text>
</comment>
<sequence length="305" mass="32308">MADIGTGGFLAVGNKAPWGLPDSCFRPSSQANATGLFSIPAFNLSSSNESLEGDGHKWNIEISLQANIPLNGSTDKSLSAAQKEEFTQFVSMSLNNVEKTEVEKVAGVNRVCGYIFSGLNINATADNQDDASKGGNCGFFSRQCREDLQSAVQQQATDCGSATVPDSCRDWLGLSPSGNQVLQVVSFEFNEKLLAGSRFFTFGFPPASENNETEYDTAVRNIWPVLFTWSHASGTSDNITMAASTLRCLRPSNVTSGSRDPNESSKGSNGDKGSSDHPGAAGTNSVPTLAATLLLTAFASCLIFL</sequence>
<dbReference type="OrthoDB" id="4526039at2759"/>
<dbReference type="EMBL" id="ABDF02000063">
    <property type="protein sequence ID" value="EHK21782.1"/>
    <property type="molecule type" value="Genomic_DNA"/>
</dbReference>
<dbReference type="STRING" id="413071.G9MUW7"/>
<evidence type="ECO:0000313" key="2">
    <source>
        <dbReference type="EMBL" id="EHK21782.1"/>
    </source>
</evidence>
<dbReference type="GeneID" id="25791709"/>
<gene>
    <name evidence="2" type="ORF">TRIVIDRAFT_222752</name>
</gene>
<dbReference type="HOGENOM" id="CLU_866251_0_0_1"/>
<name>G9MUW7_HYPVG</name>
<dbReference type="Proteomes" id="UP000007115">
    <property type="component" value="Unassembled WGS sequence"/>
</dbReference>
<evidence type="ECO:0000313" key="3">
    <source>
        <dbReference type="Proteomes" id="UP000007115"/>
    </source>
</evidence>
<dbReference type="InParanoid" id="G9MUW7"/>
<dbReference type="OMA" id="PDSCNDW"/>
<protein>
    <submittedName>
        <fullName evidence="2">Uncharacterized protein</fullName>
    </submittedName>
</protein>
<dbReference type="AlphaFoldDB" id="G9MUW7"/>
<proteinExistence type="predicted"/>
<dbReference type="eggNOG" id="ENOG502RCPA">
    <property type="taxonomic scope" value="Eukaryota"/>
</dbReference>
<feature type="region of interest" description="Disordered" evidence="1">
    <location>
        <begin position="252"/>
        <end position="281"/>
    </location>
</feature>
<dbReference type="RefSeq" id="XP_013955975.1">
    <property type="nucleotide sequence ID" value="XM_014100500.1"/>
</dbReference>
<organism evidence="2 3">
    <name type="scientific">Hypocrea virens (strain Gv29-8 / FGSC 10586)</name>
    <name type="common">Gliocladium virens</name>
    <name type="synonym">Trichoderma virens</name>
    <dbReference type="NCBI Taxonomy" id="413071"/>
    <lineage>
        <taxon>Eukaryota</taxon>
        <taxon>Fungi</taxon>
        <taxon>Dikarya</taxon>
        <taxon>Ascomycota</taxon>
        <taxon>Pezizomycotina</taxon>
        <taxon>Sordariomycetes</taxon>
        <taxon>Hypocreomycetidae</taxon>
        <taxon>Hypocreales</taxon>
        <taxon>Hypocreaceae</taxon>
        <taxon>Trichoderma</taxon>
    </lineage>
</organism>
<keyword evidence="3" id="KW-1185">Reference proteome</keyword>
<evidence type="ECO:0000256" key="1">
    <source>
        <dbReference type="SAM" id="MobiDB-lite"/>
    </source>
</evidence>
<dbReference type="VEuPathDB" id="FungiDB:TRIVIDRAFT_222752"/>
<reference evidence="2 3" key="1">
    <citation type="journal article" date="2011" name="Genome Biol.">
        <title>Comparative genome sequence analysis underscores mycoparasitism as the ancestral life style of Trichoderma.</title>
        <authorList>
            <person name="Kubicek C.P."/>
            <person name="Herrera-Estrella A."/>
            <person name="Seidl-Seiboth V."/>
            <person name="Martinez D.A."/>
            <person name="Druzhinina I.S."/>
            <person name="Thon M."/>
            <person name="Zeilinger S."/>
            <person name="Casas-Flores S."/>
            <person name="Horwitz B.A."/>
            <person name="Mukherjee P.K."/>
            <person name="Mukherjee M."/>
            <person name="Kredics L."/>
            <person name="Alcaraz L.D."/>
            <person name="Aerts A."/>
            <person name="Antal Z."/>
            <person name="Atanasova L."/>
            <person name="Cervantes-Badillo M.G."/>
            <person name="Challacombe J."/>
            <person name="Chertkov O."/>
            <person name="McCluskey K."/>
            <person name="Coulpier F."/>
            <person name="Deshpande N."/>
            <person name="von Doehren H."/>
            <person name="Ebbole D.J."/>
            <person name="Esquivel-Naranjo E.U."/>
            <person name="Fekete E."/>
            <person name="Flipphi M."/>
            <person name="Glaser F."/>
            <person name="Gomez-Rodriguez E.Y."/>
            <person name="Gruber S."/>
            <person name="Han C."/>
            <person name="Henrissat B."/>
            <person name="Hermosa R."/>
            <person name="Hernandez-Onate M."/>
            <person name="Karaffa L."/>
            <person name="Kosti I."/>
            <person name="Le Crom S."/>
            <person name="Lindquist E."/>
            <person name="Lucas S."/>
            <person name="Luebeck M."/>
            <person name="Luebeck P.S."/>
            <person name="Margeot A."/>
            <person name="Metz B."/>
            <person name="Misra M."/>
            <person name="Nevalainen H."/>
            <person name="Omann M."/>
            <person name="Packer N."/>
            <person name="Perrone G."/>
            <person name="Uresti-Rivera E.E."/>
            <person name="Salamov A."/>
            <person name="Schmoll M."/>
            <person name="Seiboth B."/>
            <person name="Shapiro H."/>
            <person name="Sukno S."/>
            <person name="Tamayo-Ramos J.A."/>
            <person name="Tisch D."/>
            <person name="Wiest A."/>
            <person name="Wilkinson H.H."/>
            <person name="Zhang M."/>
            <person name="Coutinho P.M."/>
            <person name="Kenerley C.M."/>
            <person name="Monte E."/>
            <person name="Baker S.E."/>
            <person name="Grigoriev I.V."/>
        </authorList>
    </citation>
    <scope>NUCLEOTIDE SEQUENCE [LARGE SCALE GENOMIC DNA]</scope>
    <source>
        <strain evidence="3">Gv29-8 / FGSC 10586</strain>
    </source>
</reference>